<dbReference type="Proteomes" id="UP000031465">
    <property type="component" value="Unassembled WGS sequence"/>
</dbReference>
<gene>
    <name evidence="1" type="ORF">DB44_CW00240</name>
</gene>
<dbReference type="AlphaFoldDB" id="A0A0C1JMR2"/>
<protein>
    <submittedName>
        <fullName evidence="1">Uncharacterized protein</fullName>
    </submittedName>
</protein>
<reference evidence="1 2" key="1">
    <citation type="journal article" date="2014" name="Mol. Biol. Evol.">
        <title>Massive expansion of Ubiquitination-related gene families within the Chlamydiae.</title>
        <authorList>
            <person name="Domman D."/>
            <person name="Collingro A."/>
            <person name="Lagkouvardos I."/>
            <person name="Gehre L."/>
            <person name="Weinmaier T."/>
            <person name="Rattei T."/>
            <person name="Subtil A."/>
            <person name="Horn M."/>
        </authorList>
    </citation>
    <scope>NUCLEOTIDE SEQUENCE [LARGE SCALE GENOMIC DNA]</scope>
    <source>
        <strain evidence="1 2">EI2</strain>
    </source>
</reference>
<dbReference type="RefSeq" id="WP_039358342.1">
    <property type="nucleotide sequence ID" value="NZ_JSAN01000069.1"/>
</dbReference>
<evidence type="ECO:0000313" key="1">
    <source>
        <dbReference type="EMBL" id="KIC71851.1"/>
    </source>
</evidence>
<comment type="caution">
    <text evidence="1">The sequence shown here is derived from an EMBL/GenBank/DDBJ whole genome shotgun (WGS) entry which is preliminary data.</text>
</comment>
<organism evidence="1 2">
    <name type="scientific">Candidatus Protochlamydia amoebophila</name>
    <dbReference type="NCBI Taxonomy" id="362787"/>
    <lineage>
        <taxon>Bacteria</taxon>
        <taxon>Pseudomonadati</taxon>
        <taxon>Chlamydiota</taxon>
        <taxon>Chlamydiia</taxon>
        <taxon>Parachlamydiales</taxon>
        <taxon>Parachlamydiaceae</taxon>
        <taxon>Candidatus Protochlamydia</taxon>
    </lineage>
</organism>
<name>A0A0C1JMR2_9BACT</name>
<evidence type="ECO:0000313" key="2">
    <source>
        <dbReference type="Proteomes" id="UP000031465"/>
    </source>
</evidence>
<accession>A0A0C1JMR2</accession>
<proteinExistence type="predicted"/>
<sequence>MSNCSRKHLQEVLDKNPSCYVLITCGEPTEDGQMQVEMTYEGDVTLASYLLQGAQLCIDQEEEEACIQSAPKIQLVK</sequence>
<dbReference type="EMBL" id="JSAN01000069">
    <property type="protein sequence ID" value="KIC71851.1"/>
    <property type="molecule type" value="Genomic_DNA"/>
</dbReference>
<dbReference type="PATRIC" id="fig|362787.3.peg.1103"/>